<dbReference type="AlphaFoldDB" id="A0A1M5NVX8"/>
<dbReference type="EMBL" id="FQWQ01000001">
    <property type="protein sequence ID" value="SHG93628.1"/>
    <property type="molecule type" value="Genomic_DNA"/>
</dbReference>
<keyword evidence="3" id="KW-1185">Reference proteome</keyword>
<name>A0A1M5NVX8_9BACT</name>
<protein>
    <submittedName>
        <fullName evidence="2">Putative F0F1-ATPase subunit Ca2+/Mg2+ transporter</fullName>
    </submittedName>
</protein>
<dbReference type="Pfam" id="PF09527">
    <property type="entry name" value="ATPase_gene1"/>
    <property type="match status" value="1"/>
</dbReference>
<keyword evidence="1" id="KW-0472">Membrane</keyword>
<dbReference type="Proteomes" id="UP000184212">
    <property type="component" value="Unassembled WGS sequence"/>
</dbReference>
<organism evidence="2 3">
    <name type="scientific">Chryseolinea serpens</name>
    <dbReference type="NCBI Taxonomy" id="947013"/>
    <lineage>
        <taxon>Bacteria</taxon>
        <taxon>Pseudomonadati</taxon>
        <taxon>Bacteroidota</taxon>
        <taxon>Cytophagia</taxon>
        <taxon>Cytophagales</taxon>
        <taxon>Fulvivirgaceae</taxon>
        <taxon>Chryseolinea</taxon>
    </lineage>
</organism>
<keyword evidence="1" id="KW-0812">Transmembrane</keyword>
<feature type="transmembrane region" description="Helical" evidence="1">
    <location>
        <begin position="52"/>
        <end position="70"/>
    </location>
</feature>
<evidence type="ECO:0000256" key="1">
    <source>
        <dbReference type="SAM" id="Phobius"/>
    </source>
</evidence>
<feature type="transmembrane region" description="Helical" evidence="1">
    <location>
        <begin position="21"/>
        <end position="40"/>
    </location>
</feature>
<keyword evidence="1" id="KW-1133">Transmembrane helix</keyword>
<accession>A0A1M5NVX8</accession>
<reference evidence="2 3" key="1">
    <citation type="submission" date="2016-11" db="EMBL/GenBank/DDBJ databases">
        <authorList>
            <person name="Jaros S."/>
            <person name="Januszkiewicz K."/>
            <person name="Wedrychowicz H."/>
        </authorList>
    </citation>
    <scope>NUCLEOTIDE SEQUENCE [LARGE SCALE GENOMIC DNA]</scope>
    <source>
        <strain evidence="2 3">DSM 24574</strain>
    </source>
</reference>
<sequence length="78" mass="8962">MGLTEPSPNKKLKTYNSYLKYSSLAIQLLVVMGVFGWLGHWLDLRLQLKTPAFMLLFGFAAFAGMMFQVYRSIKRDNP</sequence>
<dbReference type="RefSeq" id="WP_073134180.1">
    <property type="nucleotide sequence ID" value="NZ_FQWQ01000001.1"/>
</dbReference>
<gene>
    <name evidence="2" type="ORF">SAMN04488109_2541</name>
</gene>
<evidence type="ECO:0000313" key="3">
    <source>
        <dbReference type="Proteomes" id="UP000184212"/>
    </source>
</evidence>
<dbReference type="STRING" id="947013.SAMN04488109_2541"/>
<evidence type="ECO:0000313" key="2">
    <source>
        <dbReference type="EMBL" id="SHG93628.1"/>
    </source>
</evidence>
<dbReference type="InterPro" id="IPR032820">
    <property type="entry name" value="ATPase_put"/>
</dbReference>
<proteinExistence type="predicted"/>
<dbReference type="OrthoDB" id="9798708at2"/>